<evidence type="ECO:0000313" key="3">
    <source>
        <dbReference type="Proteomes" id="UP001292094"/>
    </source>
</evidence>
<organism evidence="2 3">
    <name type="scientific">Petrolisthes manimaculis</name>
    <dbReference type="NCBI Taxonomy" id="1843537"/>
    <lineage>
        <taxon>Eukaryota</taxon>
        <taxon>Metazoa</taxon>
        <taxon>Ecdysozoa</taxon>
        <taxon>Arthropoda</taxon>
        <taxon>Crustacea</taxon>
        <taxon>Multicrustacea</taxon>
        <taxon>Malacostraca</taxon>
        <taxon>Eumalacostraca</taxon>
        <taxon>Eucarida</taxon>
        <taxon>Decapoda</taxon>
        <taxon>Pleocyemata</taxon>
        <taxon>Anomura</taxon>
        <taxon>Galatheoidea</taxon>
        <taxon>Porcellanidae</taxon>
        <taxon>Petrolisthes</taxon>
    </lineage>
</organism>
<proteinExistence type="predicted"/>
<dbReference type="AlphaFoldDB" id="A0AAE1ULK5"/>
<sequence>MPTHIIHETSPTLFIPFTTQNAHTHQDAPTQQHAPTHQDAPTQQHAPTQRHAPTQHHTNITTPTEGGGHILLVVATEPLMKVNKFPSSLSLPRSCPVPSLKNTYMVPAAPVRLRQAGLGNREEEDKEEEGEGKEVRMRTKREGRQDRSEGDGGERMDQTEKG</sequence>
<feature type="region of interest" description="Disordered" evidence="1">
    <location>
        <begin position="115"/>
        <end position="162"/>
    </location>
</feature>
<protein>
    <submittedName>
        <fullName evidence="2">Uncharacterized protein</fullName>
    </submittedName>
</protein>
<dbReference type="Proteomes" id="UP001292094">
    <property type="component" value="Unassembled WGS sequence"/>
</dbReference>
<feature type="compositionally biased region" description="Acidic residues" evidence="1">
    <location>
        <begin position="122"/>
        <end position="131"/>
    </location>
</feature>
<accession>A0AAE1ULK5</accession>
<dbReference type="EMBL" id="JAWZYT010000309">
    <property type="protein sequence ID" value="KAK4324981.1"/>
    <property type="molecule type" value="Genomic_DNA"/>
</dbReference>
<reference evidence="2" key="1">
    <citation type="submission" date="2023-11" db="EMBL/GenBank/DDBJ databases">
        <title>Genome assemblies of two species of porcelain crab, Petrolisthes cinctipes and Petrolisthes manimaculis (Anomura: Porcellanidae).</title>
        <authorList>
            <person name="Angst P."/>
        </authorList>
    </citation>
    <scope>NUCLEOTIDE SEQUENCE</scope>
    <source>
        <strain evidence="2">PB745_02</strain>
        <tissue evidence="2">Gill</tissue>
    </source>
</reference>
<evidence type="ECO:0000313" key="2">
    <source>
        <dbReference type="EMBL" id="KAK4324981.1"/>
    </source>
</evidence>
<feature type="region of interest" description="Disordered" evidence="1">
    <location>
        <begin position="22"/>
        <end position="66"/>
    </location>
</feature>
<evidence type="ECO:0000256" key="1">
    <source>
        <dbReference type="SAM" id="MobiDB-lite"/>
    </source>
</evidence>
<keyword evidence="3" id="KW-1185">Reference proteome</keyword>
<feature type="compositionally biased region" description="Polar residues" evidence="1">
    <location>
        <begin position="22"/>
        <end position="64"/>
    </location>
</feature>
<name>A0AAE1ULK5_9EUCA</name>
<gene>
    <name evidence="2" type="ORF">Pmani_004439</name>
</gene>
<feature type="compositionally biased region" description="Basic and acidic residues" evidence="1">
    <location>
        <begin position="132"/>
        <end position="162"/>
    </location>
</feature>
<comment type="caution">
    <text evidence="2">The sequence shown here is derived from an EMBL/GenBank/DDBJ whole genome shotgun (WGS) entry which is preliminary data.</text>
</comment>